<proteinExistence type="predicted"/>
<feature type="domain" description="Disease resistance protein winged helix" evidence="4">
    <location>
        <begin position="258"/>
        <end position="309"/>
    </location>
</feature>
<dbReference type="Gene3D" id="1.10.10.10">
    <property type="entry name" value="Winged helix-like DNA-binding domain superfamily/Winged helix DNA-binding domain"/>
    <property type="match status" value="1"/>
</dbReference>
<evidence type="ECO:0000259" key="3">
    <source>
        <dbReference type="Pfam" id="PF00931"/>
    </source>
</evidence>
<dbReference type="AlphaFoldDB" id="A0A7I8I957"/>
<accession>A0A7I8I957</accession>
<organism evidence="5">
    <name type="scientific">Spirodela intermedia</name>
    <name type="common">Intermediate duckweed</name>
    <dbReference type="NCBI Taxonomy" id="51605"/>
    <lineage>
        <taxon>Eukaryota</taxon>
        <taxon>Viridiplantae</taxon>
        <taxon>Streptophyta</taxon>
        <taxon>Embryophyta</taxon>
        <taxon>Tracheophyta</taxon>
        <taxon>Spermatophyta</taxon>
        <taxon>Magnoliopsida</taxon>
        <taxon>Liliopsida</taxon>
        <taxon>Araceae</taxon>
        <taxon>Lemnoideae</taxon>
        <taxon>Spirodela</taxon>
    </lineage>
</organism>
<dbReference type="Pfam" id="PF00931">
    <property type="entry name" value="NB-ARC"/>
    <property type="match status" value="2"/>
</dbReference>
<evidence type="ECO:0000313" key="6">
    <source>
        <dbReference type="Proteomes" id="UP001189122"/>
    </source>
</evidence>
<evidence type="ECO:0000256" key="2">
    <source>
        <dbReference type="ARBA" id="ARBA00022821"/>
    </source>
</evidence>
<dbReference type="Gene3D" id="1.10.8.430">
    <property type="entry name" value="Helical domain of apoptotic protease-activating factors"/>
    <property type="match status" value="1"/>
</dbReference>
<feature type="domain" description="NB-ARC" evidence="3">
    <location>
        <begin position="134"/>
        <end position="189"/>
    </location>
</feature>
<dbReference type="PANTHER" id="PTHR36766">
    <property type="entry name" value="PLANT BROAD-SPECTRUM MILDEW RESISTANCE PROTEIN RPW8"/>
    <property type="match status" value="1"/>
</dbReference>
<dbReference type="Proteomes" id="UP001189122">
    <property type="component" value="Unassembled WGS sequence"/>
</dbReference>
<dbReference type="EMBL" id="CACRZD030000001">
    <property type="protein sequence ID" value="CAA6653973.1"/>
    <property type="molecule type" value="Genomic_DNA"/>
</dbReference>
<name>A0A7I8I957_SPIIN</name>
<evidence type="ECO:0000313" key="5">
    <source>
        <dbReference type="EMBL" id="CAA2614167.1"/>
    </source>
</evidence>
<protein>
    <submittedName>
        <fullName evidence="5">Uncharacterized protein</fullName>
    </submittedName>
</protein>
<keyword evidence="2" id="KW-0611">Plant defense</keyword>
<sequence length="426" mass="48560">MDWDAHAKGLRERYQLKPTTVHRQSISLMGSTSPIGRGDDLEKIKCLLFSELNGHVNIPVIAIVGMGGLGKTTLTQLVYNDPQVKKHFNLRAWVCVSEDFDKVRLTREMLKDLEESCDLTQMDPLQRRLKSLDLCKPLLSVSDGSRIIVTTRDQNVLDRVIMGASVHKLPRLREDDCFTLFSQHAFEGRATDIDPTLLEIGKKITNKCRGLPLAVKTLGSLLCGQDGVEEWNDILNNSGIWPTDDQSSIMPILRYCSVFPKDYKFYKEKLINMWMAHEDIGNEYINELLSRSLFEQSENPDSFQMHDLIMTYCPQLHLPYLAALRSLKHLSIIGSLQDIPSHFSYKGFLELESLELEDLPNWRSWAGPEVGECPNLRKLSIVGCNALENFSICWLHKLQPNDICVKNCKRLNIPMNGTVKLLDMEK</sequence>
<dbReference type="InterPro" id="IPR002182">
    <property type="entry name" value="NB-ARC"/>
</dbReference>
<dbReference type="InterPro" id="IPR042197">
    <property type="entry name" value="Apaf_helical"/>
</dbReference>
<dbReference type="Pfam" id="PF23559">
    <property type="entry name" value="WHD_DRP"/>
    <property type="match status" value="1"/>
</dbReference>
<evidence type="ECO:0000259" key="4">
    <source>
        <dbReference type="Pfam" id="PF23559"/>
    </source>
</evidence>
<dbReference type="SUPFAM" id="SSF52047">
    <property type="entry name" value="RNI-like"/>
    <property type="match status" value="1"/>
</dbReference>
<feature type="domain" description="NB-ARC" evidence="3">
    <location>
        <begin position="41"/>
        <end position="123"/>
    </location>
</feature>
<gene>
    <name evidence="5" type="ORF">SI7747_01000563</name>
</gene>
<dbReference type="InterPro" id="IPR027417">
    <property type="entry name" value="P-loop_NTPase"/>
</dbReference>
<dbReference type="PRINTS" id="PR00364">
    <property type="entry name" value="DISEASERSIST"/>
</dbReference>
<evidence type="ECO:0000256" key="1">
    <source>
        <dbReference type="ARBA" id="ARBA00022737"/>
    </source>
</evidence>
<dbReference type="InterPro" id="IPR036388">
    <property type="entry name" value="WH-like_DNA-bd_sf"/>
</dbReference>
<dbReference type="Gene3D" id="3.40.50.300">
    <property type="entry name" value="P-loop containing nucleotide triphosphate hydrolases"/>
    <property type="match status" value="1"/>
</dbReference>
<dbReference type="SUPFAM" id="SSF52540">
    <property type="entry name" value="P-loop containing nucleoside triphosphate hydrolases"/>
    <property type="match status" value="1"/>
</dbReference>
<reference evidence="5 6" key="1">
    <citation type="submission" date="2019-12" db="EMBL/GenBank/DDBJ databases">
        <authorList>
            <person name="Scholz U."/>
            <person name="Mascher M."/>
            <person name="Fiebig A."/>
        </authorList>
    </citation>
    <scope>NUCLEOTIDE SEQUENCE</scope>
</reference>
<keyword evidence="1" id="KW-0677">Repeat</keyword>
<dbReference type="InterPro" id="IPR058922">
    <property type="entry name" value="WHD_DRP"/>
</dbReference>
<dbReference type="EMBL" id="LR743588">
    <property type="protein sequence ID" value="CAA2614167.1"/>
    <property type="molecule type" value="Genomic_DNA"/>
</dbReference>
<dbReference type="PANTHER" id="PTHR36766:SF40">
    <property type="entry name" value="DISEASE RESISTANCE PROTEIN RGA3"/>
    <property type="match status" value="1"/>
</dbReference>
<keyword evidence="6" id="KW-1185">Reference proteome</keyword>
<dbReference type="GO" id="GO:0043531">
    <property type="term" value="F:ADP binding"/>
    <property type="evidence" value="ECO:0007669"/>
    <property type="project" value="InterPro"/>
</dbReference>